<organism evidence="2 3">
    <name type="scientific">Teichococcus aerophilus</name>
    <dbReference type="NCBI Taxonomy" id="1224513"/>
    <lineage>
        <taxon>Bacteria</taxon>
        <taxon>Pseudomonadati</taxon>
        <taxon>Pseudomonadota</taxon>
        <taxon>Alphaproteobacteria</taxon>
        <taxon>Acetobacterales</taxon>
        <taxon>Roseomonadaceae</taxon>
        <taxon>Roseomonas</taxon>
    </lineage>
</organism>
<feature type="transmembrane region" description="Helical" evidence="1">
    <location>
        <begin position="86"/>
        <end position="106"/>
    </location>
</feature>
<reference evidence="2 3" key="1">
    <citation type="journal article" date="2013" name="Int. J. Syst. Evol. Microbiol.">
        <title>Roseomonas aerophila sp. nov., isolated from air.</title>
        <authorList>
            <person name="Kim S.J."/>
            <person name="Weon H.Y."/>
            <person name="Ahn J.H."/>
            <person name="Hong S.B."/>
            <person name="Seok S.J."/>
            <person name="Whang K.S."/>
            <person name="Kwon S.W."/>
        </authorList>
    </citation>
    <scope>NUCLEOTIDE SEQUENCE [LARGE SCALE GENOMIC DNA]</scope>
    <source>
        <strain evidence="2 3">NBRC 108923</strain>
    </source>
</reference>
<keyword evidence="1" id="KW-0472">Membrane</keyword>
<proteinExistence type="predicted"/>
<feature type="transmembrane region" description="Helical" evidence="1">
    <location>
        <begin position="33"/>
        <end position="53"/>
    </location>
</feature>
<feature type="transmembrane region" description="Helical" evidence="1">
    <location>
        <begin position="7"/>
        <end position="27"/>
    </location>
</feature>
<comment type="caution">
    <text evidence="2">The sequence shown here is derived from an EMBL/GenBank/DDBJ whole genome shotgun (WGS) entry which is preliminary data.</text>
</comment>
<protein>
    <submittedName>
        <fullName evidence="2">Uncharacterized protein</fullName>
    </submittedName>
</protein>
<sequence length="109" mass="11764">MRRPGFILLNGLAWVGILALAGLALAVVRLLGFPGVLILGLLTTLICVSADLSRDVPTWSRGMFESRGTRRTEAEREDGRQDAASLGYYRGCGFVLIAAGLAGTVWELW</sequence>
<evidence type="ECO:0000313" key="2">
    <source>
        <dbReference type="EMBL" id="MBC9209198.1"/>
    </source>
</evidence>
<evidence type="ECO:0000313" key="3">
    <source>
        <dbReference type="Proteomes" id="UP000626026"/>
    </source>
</evidence>
<keyword evidence="1" id="KW-0812">Transmembrane</keyword>
<name>A0ABR7RS76_9PROT</name>
<gene>
    <name evidence="2" type="ORF">IBL26_20305</name>
</gene>
<keyword evidence="1" id="KW-1133">Transmembrane helix</keyword>
<dbReference type="EMBL" id="JACTVA010000048">
    <property type="protein sequence ID" value="MBC9209198.1"/>
    <property type="molecule type" value="Genomic_DNA"/>
</dbReference>
<keyword evidence="3" id="KW-1185">Reference proteome</keyword>
<dbReference type="Proteomes" id="UP000626026">
    <property type="component" value="Unassembled WGS sequence"/>
</dbReference>
<evidence type="ECO:0000256" key="1">
    <source>
        <dbReference type="SAM" id="Phobius"/>
    </source>
</evidence>
<dbReference type="RefSeq" id="WP_187786340.1">
    <property type="nucleotide sequence ID" value="NZ_JACTVA010000048.1"/>
</dbReference>
<accession>A0ABR7RS76</accession>